<dbReference type="PROSITE" id="PS51195">
    <property type="entry name" value="Q_MOTIF"/>
    <property type="match status" value="1"/>
</dbReference>
<dbReference type="InterPro" id="IPR014014">
    <property type="entry name" value="RNA_helicase_DEAD_Q_motif"/>
</dbReference>
<proteinExistence type="inferred from homology"/>
<evidence type="ECO:0000313" key="15">
    <source>
        <dbReference type="EMBL" id="KAG9508958.1"/>
    </source>
</evidence>
<evidence type="ECO:0000256" key="4">
    <source>
        <dbReference type="ARBA" id="ARBA00022801"/>
    </source>
</evidence>
<feature type="domain" description="Helicase ATP-binding" evidence="12">
    <location>
        <begin position="126"/>
        <end position="301"/>
    </location>
</feature>
<evidence type="ECO:0000256" key="7">
    <source>
        <dbReference type="PROSITE-ProRule" id="PRU00047"/>
    </source>
</evidence>
<feature type="short sequence motif" description="Q motif" evidence="8">
    <location>
        <begin position="95"/>
        <end position="123"/>
    </location>
</feature>
<evidence type="ECO:0000259" key="13">
    <source>
        <dbReference type="PROSITE" id="PS51194"/>
    </source>
</evidence>
<keyword evidence="16" id="KW-1185">Reference proteome</keyword>
<feature type="domain" description="Helicase C-terminal" evidence="13">
    <location>
        <begin position="329"/>
        <end position="474"/>
    </location>
</feature>
<dbReference type="InterPro" id="IPR036875">
    <property type="entry name" value="Znf_CCHC_sf"/>
</dbReference>
<evidence type="ECO:0000256" key="5">
    <source>
        <dbReference type="ARBA" id="ARBA00022806"/>
    </source>
</evidence>
<evidence type="ECO:0000256" key="9">
    <source>
        <dbReference type="RuleBase" id="RU000492"/>
    </source>
</evidence>
<dbReference type="InterPro" id="IPR027417">
    <property type="entry name" value="P-loop_NTPase"/>
</dbReference>
<dbReference type="InterPro" id="IPR014001">
    <property type="entry name" value="Helicase_ATP-bd"/>
</dbReference>
<dbReference type="InterPro" id="IPR001878">
    <property type="entry name" value="Znf_CCHC"/>
</dbReference>
<dbReference type="EC" id="3.6.4.13" evidence="2"/>
<gene>
    <name evidence="15" type="primary">DDX43</name>
    <name evidence="15" type="ORF">GZH46_02535</name>
</gene>
<dbReference type="SUPFAM" id="SSF52540">
    <property type="entry name" value="P-loop containing nucleoside triphosphate hydrolases"/>
    <property type="match status" value="1"/>
</dbReference>
<keyword evidence="4 9" id="KW-0378">Hydrolase</keyword>
<accession>A0ABQ7S6C4</accession>
<keyword evidence="5 9" id="KW-0347">Helicase</keyword>
<organism evidence="15 16">
    <name type="scientific">Fragariocoptes setiger</name>
    <dbReference type="NCBI Taxonomy" id="1670756"/>
    <lineage>
        <taxon>Eukaryota</taxon>
        <taxon>Metazoa</taxon>
        <taxon>Ecdysozoa</taxon>
        <taxon>Arthropoda</taxon>
        <taxon>Chelicerata</taxon>
        <taxon>Arachnida</taxon>
        <taxon>Acari</taxon>
        <taxon>Acariformes</taxon>
        <taxon>Trombidiformes</taxon>
        <taxon>Prostigmata</taxon>
        <taxon>Eupodina</taxon>
        <taxon>Eriophyoidea</taxon>
        <taxon>Phytoptidae</taxon>
        <taxon>Fragariocoptes</taxon>
    </lineage>
</organism>
<sequence>MAWGSRQSHRNGPALPPAQEFETFDWGAAIAQSEAATSARWAALPPLVKNFYEEHEEVKRMTEEEANRFRSENNQIKVDHFNKEDTFIIPKPTPKFEHAFHNHPDILELIRKQGFDKPSPIQAQSWPILLQGKDLIGIAQTGTGKTLAYLLPALLSIDKQVTPRSERNGPSVLVLAPTRELAQQIDKEAKKYSYKGITTLCVYGGGDRGGQIRSYEKGAEIIIATPGRLNDFCASGVIDLTSVNYLVLDEADRMLDMGFEPQIRKILLDIRPDRHTVMMSATWPSSVRRLAVSYMKDPLQIFVGTLDLAAVGTVTQEIVMTTAEEKRKLLYEFINSMEPNDKLIVFTSRKATADDLSSEFAIKGIACQAIHGNRDQCDREQALEDIKTGAVKIIVATDVASRGLDIDDITHILNYDFPTNAEEYVHRVGRTGRAGRKGKSTTFFTREDWKHAKELIDILGRTEQSVPEELQRMAERFREWKERKDAEDHAASSMGSGGGRPRGSGCFNCGQEGHMSRECLQPRRGGGRGGGGGRGQRNDSSSRGGWSRTAQQEFT</sequence>
<keyword evidence="7" id="KW-0862">Zinc</keyword>
<keyword evidence="7" id="KW-0863">Zinc-finger</keyword>
<feature type="domain" description="DEAD-box RNA helicase Q" evidence="14">
    <location>
        <begin position="95"/>
        <end position="123"/>
    </location>
</feature>
<dbReference type="PROSITE" id="PS51192">
    <property type="entry name" value="HELICASE_ATP_BIND_1"/>
    <property type="match status" value="1"/>
</dbReference>
<feature type="compositionally biased region" description="Basic and acidic residues" evidence="10">
    <location>
        <begin position="481"/>
        <end position="490"/>
    </location>
</feature>
<dbReference type="PROSITE" id="PS00039">
    <property type="entry name" value="DEAD_ATP_HELICASE"/>
    <property type="match status" value="1"/>
</dbReference>
<dbReference type="CDD" id="cd18787">
    <property type="entry name" value="SF2_C_DEAD"/>
    <property type="match status" value="1"/>
</dbReference>
<dbReference type="Pfam" id="PF00271">
    <property type="entry name" value="Helicase_C"/>
    <property type="match status" value="1"/>
</dbReference>
<evidence type="ECO:0000259" key="14">
    <source>
        <dbReference type="PROSITE" id="PS51195"/>
    </source>
</evidence>
<dbReference type="SUPFAM" id="SSF57756">
    <property type="entry name" value="Retrovirus zinc finger-like domains"/>
    <property type="match status" value="1"/>
</dbReference>
<evidence type="ECO:0000256" key="10">
    <source>
        <dbReference type="SAM" id="MobiDB-lite"/>
    </source>
</evidence>
<protein>
    <recommendedName>
        <fullName evidence="2">RNA helicase</fullName>
        <ecNumber evidence="2">3.6.4.13</ecNumber>
    </recommendedName>
</protein>
<feature type="non-terminal residue" evidence="15">
    <location>
        <position position="1"/>
    </location>
</feature>
<keyword evidence="3 9" id="KW-0547">Nucleotide-binding</keyword>
<evidence type="ECO:0000259" key="11">
    <source>
        <dbReference type="PROSITE" id="PS50158"/>
    </source>
</evidence>
<evidence type="ECO:0000256" key="6">
    <source>
        <dbReference type="ARBA" id="ARBA00022840"/>
    </source>
</evidence>
<dbReference type="SMART" id="SM00487">
    <property type="entry name" value="DEXDc"/>
    <property type="match status" value="1"/>
</dbReference>
<comment type="similarity">
    <text evidence="1">Belongs to the DEAD box helicase family. DDX4/VASA subfamily.</text>
</comment>
<dbReference type="InterPro" id="IPR001650">
    <property type="entry name" value="Helicase_C-like"/>
</dbReference>
<feature type="domain" description="CCHC-type" evidence="11">
    <location>
        <begin position="506"/>
        <end position="519"/>
    </location>
</feature>
<dbReference type="SMART" id="SM00490">
    <property type="entry name" value="HELICc"/>
    <property type="match status" value="1"/>
</dbReference>
<dbReference type="PANTHER" id="PTHR47958">
    <property type="entry name" value="ATP-DEPENDENT RNA HELICASE DBP3"/>
    <property type="match status" value="1"/>
</dbReference>
<dbReference type="PROSITE" id="PS50158">
    <property type="entry name" value="ZF_CCHC"/>
    <property type="match status" value="1"/>
</dbReference>
<evidence type="ECO:0000256" key="3">
    <source>
        <dbReference type="ARBA" id="ARBA00022741"/>
    </source>
</evidence>
<dbReference type="Pfam" id="PF00270">
    <property type="entry name" value="DEAD"/>
    <property type="match status" value="1"/>
</dbReference>
<evidence type="ECO:0000256" key="8">
    <source>
        <dbReference type="PROSITE-ProRule" id="PRU00552"/>
    </source>
</evidence>
<dbReference type="Gene3D" id="4.10.60.10">
    <property type="entry name" value="Zinc finger, CCHC-type"/>
    <property type="match status" value="1"/>
</dbReference>
<reference evidence="15 16" key="1">
    <citation type="submission" date="2020-10" db="EMBL/GenBank/DDBJ databases">
        <authorList>
            <person name="Klimov P.B."/>
            <person name="Dyachkov S.M."/>
            <person name="Chetverikov P.E."/>
        </authorList>
    </citation>
    <scope>NUCLEOTIDE SEQUENCE [LARGE SCALE GENOMIC DNA]</scope>
    <source>
        <strain evidence="15">BMOC 18-1129-001#AD2665</strain>
        <tissue evidence="15">Entire mites</tissue>
    </source>
</reference>
<evidence type="ECO:0000256" key="2">
    <source>
        <dbReference type="ARBA" id="ARBA00012552"/>
    </source>
</evidence>
<dbReference type="InterPro" id="IPR000629">
    <property type="entry name" value="RNA-helicase_DEAD-box_CS"/>
</dbReference>
<evidence type="ECO:0000256" key="1">
    <source>
        <dbReference type="ARBA" id="ARBA00010132"/>
    </source>
</evidence>
<dbReference type="Proteomes" id="UP000825002">
    <property type="component" value="Unassembled WGS sequence"/>
</dbReference>
<keyword evidence="6 9" id="KW-0067">ATP-binding</keyword>
<dbReference type="Pfam" id="PF00098">
    <property type="entry name" value="zf-CCHC"/>
    <property type="match status" value="1"/>
</dbReference>
<dbReference type="GO" id="GO:0004386">
    <property type="term" value="F:helicase activity"/>
    <property type="evidence" value="ECO:0007669"/>
    <property type="project" value="UniProtKB-KW"/>
</dbReference>
<dbReference type="EMBL" id="JAIFTH010000791">
    <property type="protein sequence ID" value="KAG9508958.1"/>
    <property type="molecule type" value="Genomic_DNA"/>
</dbReference>
<comment type="caution">
    <text evidence="15">The sequence shown here is derived from an EMBL/GenBank/DDBJ whole genome shotgun (WGS) entry which is preliminary data.</text>
</comment>
<evidence type="ECO:0000259" key="12">
    <source>
        <dbReference type="PROSITE" id="PS51192"/>
    </source>
</evidence>
<dbReference type="Gene3D" id="3.40.50.300">
    <property type="entry name" value="P-loop containing nucleotide triphosphate hydrolases"/>
    <property type="match status" value="2"/>
</dbReference>
<name>A0ABQ7S6C4_9ACAR</name>
<keyword evidence="7" id="KW-0479">Metal-binding</keyword>
<dbReference type="SMART" id="SM00343">
    <property type="entry name" value="ZnF_C2HC"/>
    <property type="match status" value="1"/>
</dbReference>
<evidence type="ECO:0000313" key="16">
    <source>
        <dbReference type="Proteomes" id="UP000825002"/>
    </source>
</evidence>
<feature type="region of interest" description="Disordered" evidence="10">
    <location>
        <begin position="481"/>
        <end position="555"/>
    </location>
</feature>
<dbReference type="InterPro" id="IPR011545">
    <property type="entry name" value="DEAD/DEAH_box_helicase_dom"/>
</dbReference>
<dbReference type="PROSITE" id="PS51194">
    <property type="entry name" value="HELICASE_CTER"/>
    <property type="match status" value="1"/>
</dbReference>